<reference evidence="7 8" key="1">
    <citation type="submission" date="2012-11" db="EMBL/GenBank/DDBJ databases">
        <title>Whole genome sequence of Acidocella aminolytica 101 = DSM 11237.</title>
        <authorList>
            <person name="Azuma Y."/>
            <person name="Higashiura N."/>
            <person name="Hirakawa H."/>
            <person name="Matsushita K."/>
        </authorList>
    </citation>
    <scope>NUCLEOTIDE SEQUENCE [LARGE SCALE GENOMIC DNA]</scope>
    <source>
        <strain evidence="8">101 / DSM 11237</strain>
    </source>
</reference>
<proteinExistence type="predicted"/>
<evidence type="ECO:0000256" key="5">
    <source>
        <dbReference type="ARBA" id="ARBA00023136"/>
    </source>
</evidence>
<evidence type="ECO:0000256" key="2">
    <source>
        <dbReference type="ARBA" id="ARBA00022475"/>
    </source>
</evidence>
<dbReference type="RefSeq" id="WP_073211532.1">
    <property type="nucleotide sequence ID" value="NZ_BANC01000035.1"/>
</dbReference>
<gene>
    <name evidence="7" type="ORF">Aam_035_083</name>
</gene>
<dbReference type="EMBL" id="BANC01000035">
    <property type="protein sequence ID" value="GAN80076.1"/>
    <property type="molecule type" value="Genomic_DNA"/>
</dbReference>
<keyword evidence="3 6" id="KW-0812">Transmembrane</keyword>
<evidence type="ECO:0000256" key="1">
    <source>
        <dbReference type="ARBA" id="ARBA00004651"/>
    </source>
</evidence>
<feature type="transmembrane region" description="Helical" evidence="6">
    <location>
        <begin position="29"/>
        <end position="45"/>
    </location>
</feature>
<keyword evidence="8" id="KW-1185">Reference proteome</keyword>
<evidence type="ECO:0000313" key="8">
    <source>
        <dbReference type="Proteomes" id="UP000032668"/>
    </source>
</evidence>
<dbReference type="PANTHER" id="PTHR33931:SF2">
    <property type="entry name" value="HOLIN-LIKE PROTEIN CIDA"/>
    <property type="match status" value="1"/>
</dbReference>
<organism evidence="7 8">
    <name type="scientific">Acidocella aminolytica 101 = DSM 11237</name>
    <dbReference type="NCBI Taxonomy" id="1120923"/>
    <lineage>
        <taxon>Bacteria</taxon>
        <taxon>Pseudomonadati</taxon>
        <taxon>Pseudomonadota</taxon>
        <taxon>Alphaproteobacteria</taxon>
        <taxon>Acetobacterales</taxon>
        <taxon>Acidocellaceae</taxon>
        <taxon>Acidocella</taxon>
    </lineage>
</organism>
<keyword evidence="7" id="KW-0378">Hydrolase</keyword>
<evidence type="ECO:0000256" key="6">
    <source>
        <dbReference type="SAM" id="Phobius"/>
    </source>
</evidence>
<dbReference type="AlphaFoldDB" id="A0A0D6PFE3"/>
<dbReference type="InterPro" id="IPR005538">
    <property type="entry name" value="LrgA/CidA"/>
</dbReference>
<protein>
    <submittedName>
        <fullName evidence="7">Murein hydrolase control protein LrgA</fullName>
    </submittedName>
</protein>
<comment type="subcellular location">
    <subcellularLocation>
        <location evidence="1">Cell membrane</location>
        <topology evidence="1">Multi-pass membrane protein</topology>
    </subcellularLocation>
</comment>
<dbReference type="Proteomes" id="UP000032668">
    <property type="component" value="Unassembled WGS sequence"/>
</dbReference>
<keyword evidence="4 6" id="KW-1133">Transmembrane helix</keyword>
<dbReference type="PANTHER" id="PTHR33931">
    <property type="entry name" value="HOLIN-LIKE PROTEIN CIDA-RELATED"/>
    <property type="match status" value="1"/>
</dbReference>
<name>A0A0D6PFE3_9PROT</name>
<dbReference type="STRING" id="1120923.SAMN02746095_02016"/>
<keyword evidence="5 6" id="KW-0472">Membrane</keyword>
<evidence type="ECO:0000313" key="7">
    <source>
        <dbReference type="EMBL" id="GAN80076.1"/>
    </source>
</evidence>
<evidence type="ECO:0000256" key="4">
    <source>
        <dbReference type="ARBA" id="ARBA00022989"/>
    </source>
</evidence>
<feature type="transmembrane region" description="Helical" evidence="6">
    <location>
        <begin position="57"/>
        <end position="77"/>
    </location>
</feature>
<evidence type="ECO:0000256" key="3">
    <source>
        <dbReference type="ARBA" id="ARBA00022692"/>
    </source>
</evidence>
<comment type="caution">
    <text evidence="7">The sequence shown here is derived from an EMBL/GenBank/DDBJ whole genome shotgun (WGS) entry which is preliminary data.</text>
</comment>
<keyword evidence="2" id="KW-1003">Cell membrane</keyword>
<accession>A0A0D6PFE3</accession>
<dbReference type="GO" id="GO:0016787">
    <property type="term" value="F:hydrolase activity"/>
    <property type="evidence" value="ECO:0007669"/>
    <property type="project" value="UniProtKB-KW"/>
</dbReference>
<dbReference type="Pfam" id="PF03788">
    <property type="entry name" value="LrgA"/>
    <property type="match status" value="1"/>
</dbReference>
<sequence length="118" mass="12360">MVRALTILVLYQLIGTVLQQGTGLPVPGAVIGLVLALGWFLKFGPPGDDLRLTAQGLLKYLGLLFVPAGVGVVNQLGMLRQNAVAILIAIGVSTALGLLVTGVTMQWFLSKREAKGHA</sequence>
<dbReference type="GO" id="GO:0005886">
    <property type="term" value="C:plasma membrane"/>
    <property type="evidence" value="ECO:0007669"/>
    <property type="project" value="UniProtKB-SubCell"/>
</dbReference>
<feature type="transmembrane region" description="Helical" evidence="6">
    <location>
        <begin position="83"/>
        <end position="109"/>
    </location>
</feature>